<protein>
    <submittedName>
        <fullName evidence="8">Hexose kinase</fullName>
    </submittedName>
</protein>
<keyword evidence="5" id="KW-0067">ATP-binding</keyword>
<evidence type="ECO:0000259" key="7">
    <source>
        <dbReference type="Pfam" id="PF00294"/>
    </source>
</evidence>
<evidence type="ECO:0000256" key="5">
    <source>
        <dbReference type="ARBA" id="ARBA00022840"/>
    </source>
</evidence>
<name>A0ABP8YZ91_9ACTN</name>
<keyword evidence="3" id="KW-0547">Nucleotide-binding</keyword>
<dbReference type="GO" id="GO:0016301">
    <property type="term" value="F:kinase activity"/>
    <property type="evidence" value="ECO:0007669"/>
    <property type="project" value="UniProtKB-KW"/>
</dbReference>
<reference evidence="9" key="1">
    <citation type="journal article" date="2019" name="Int. J. Syst. Evol. Microbiol.">
        <title>The Global Catalogue of Microorganisms (GCM) 10K type strain sequencing project: providing services to taxonomists for standard genome sequencing and annotation.</title>
        <authorList>
            <consortium name="The Broad Institute Genomics Platform"/>
            <consortium name="The Broad Institute Genome Sequencing Center for Infectious Disease"/>
            <person name="Wu L."/>
            <person name="Ma J."/>
        </authorList>
    </citation>
    <scope>NUCLEOTIDE SEQUENCE [LARGE SCALE GENOMIC DNA]</scope>
    <source>
        <strain evidence="9">JCM 18077</strain>
    </source>
</reference>
<dbReference type="PIRSF" id="PIRSF000535">
    <property type="entry name" value="1PFK/6PFK/LacC"/>
    <property type="match status" value="1"/>
</dbReference>
<evidence type="ECO:0000313" key="9">
    <source>
        <dbReference type="Proteomes" id="UP001500822"/>
    </source>
</evidence>
<dbReference type="InterPro" id="IPR002173">
    <property type="entry name" value="Carboh/pur_kinase_PfkB_CS"/>
</dbReference>
<evidence type="ECO:0000256" key="1">
    <source>
        <dbReference type="ARBA" id="ARBA00010688"/>
    </source>
</evidence>
<evidence type="ECO:0000256" key="6">
    <source>
        <dbReference type="PIRNR" id="PIRNR000535"/>
    </source>
</evidence>
<comment type="similarity">
    <text evidence="1">Belongs to the carbohydrate kinase PfkB family.</text>
</comment>
<dbReference type="EMBL" id="BAABIE010000002">
    <property type="protein sequence ID" value="GAA4740622.1"/>
    <property type="molecule type" value="Genomic_DNA"/>
</dbReference>
<comment type="caution">
    <text evidence="8">The sequence shown here is derived from an EMBL/GenBank/DDBJ whole genome shotgun (WGS) entry which is preliminary data.</text>
</comment>
<dbReference type="InterPro" id="IPR017583">
    <property type="entry name" value="Tagatose/fructose_Pkinase"/>
</dbReference>
<evidence type="ECO:0000256" key="2">
    <source>
        <dbReference type="ARBA" id="ARBA00022679"/>
    </source>
</evidence>
<sequence length="315" mass="31557">MIVTVTANPSVDRTISLDAPLARGHVQRAAAVTNQPGGKGINVARAVHGAGLRTLAVLPAGPSDPLRIQLEATGLPHRSVPIDQPVRTNLTIAEPDGTTTKVNEPGPGLSAGELARLTDLVAAAAADARWVALCGSLPPGVPDDWYAAVTARLHAGGHRVSVDTSGPPLLAIAGARPDLLKPNAFELAELIGGDGASLEAAAEAGDLTPVQSAASALAARTGGAVLTTLGAAGAVLTTAEGSWFATPPQIRVRSTVGAGDSSLAGYLIAEHRGASPEDRLRTAVAYGSAAAALPGTTPPDPTDLDLAGVHVRPLS</sequence>
<keyword evidence="2 6" id="KW-0808">Transferase</keyword>
<dbReference type="PANTHER" id="PTHR46566">
    <property type="entry name" value="1-PHOSPHOFRUCTOKINASE-RELATED"/>
    <property type="match status" value="1"/>
</dbReference>
<evidence type="ECO:0000256" key="4">
    <source>
        <dbReference type="ARBA" id="ARBA00022777"/>
    </source>
</evidence>
<keyword evidence="4 8" id="KW-0418">Kinase</keyword>
<evidence type="ECO:0000313" key="8">
    <source>
        <dbReference type="EMBL" id="GAA4740622.1"/>
    </source>
</evidence>
<dbReference type="PANTHER" id="PTHR46566:SF5">
    <property type="entry name" value="1-PHOSPHOFRUCTOKINASE"/>
    <property type="match status" value="1"/>
</dbReference>
<keyword evidence="9" id="KW-1185">Reference proteome</keyword>
<dbReference type="SUPFAM" id="SSF53613">
    <property type="entry name" value="Ribokinase-like"/>
    <property type="match status" value="1"/>
</dbReference>
<dbReference type="InterPro" id="IPR011611">
    <property type="entry name" value="PfkB_dom"/>
</dbReference>
<feature type="domain" description="Carbohydrate kinase PfkB" evidence="7">
    <location>
        <begin position="8"/>
        <end position="302"/>
    </location>
</feature>
<evidence type="ECO:0000256" key="3">
    <source>
        <dbReference type="ARBA" id="ARBA00022741"/>
    </source>
</evidence>
<dbReference type="InterPro" id="IPR029056">
    <property type="entry name" value="Ribokinase-like"/>
</dbReference>
<organism evidence="8 9">
    <name type="scientific">Gordonia alkaliphila</name>
    <dbReference type="NCBI Taxonomy" id="1053547"/>
    <lineage>
        <taxon>Bacteria</taxon>
        <taxon>Bacillati</taxon>
        <taxon>Actinomycetota</taxon>
        <taxon>Actinomycetes</taxon>
        <taxon>Mycobacteriales</taxon>
        <taxon>Gordoniaceae</taxon>
        <taxon>Gordonia</taxon>
    </lineage>
</organism>
<gene>
    <name evidence="8" type="ORF">GCM10023217_05920</name>
</gene>
<dbReference type="PROSITE" id="PS00584">
    <property type="entry name" value="PFKB_KINASES_2"/>
    <property type="match status" value="1"/>
</dbReference>
<dbReference type="Proteomes" id="UP001500822">
    <property type="component" value="Unassembled WGS sequence"/>
</dbReference>
<dbReference type="Gene3D" id="3.40.1190.20">
    <property type="match status" value="1"/>
</dbReference>
<dbReference type="NCBIfam" id="TIGR03168">
    <property type="entry name" value="1-PFK"/>
    <property type="match status" value="1"/>
</dbReference>
<proteinExistence type="inferred from homology"/>
<accession>A0ABP8YZ91</accession>
<dbReference type="RefSeq" id="WP_345312380.1">
    <property type="nucleotide sequence ID" value="NZ_BAABIE010000002.1"/>
</dbReference>
<dbReference type="Pfam" id="PF00294">
    <property type="entry name" value="PfkB"/>
    <property type="match status" value="1"/>
</dbReference>
<dbReference type="CDD" id="cd01164">
    <property type="entry name" value="FruK_PfkB_like"/>
    <property type="match status" value="1"/>
</dbReference>